<dbReference type="InterPro" id="IPR001589">
    <property type="entry name" value="Actinin_actin-bd_CS"/>
</dbReference>
<dbReference type="SMART" id="SM00150">
    <property type="entry name" value="SPEC"/>
    <property type="match status" value="19"/>
</dbReference>
<dbReference type="GO" id="GO:0045211">
    <property type="term" value="C:postsynaptic membrane"/>
    <property type="evidence" value="ECO:0007669"/>
    <property type="project" value="UniProtKB-SubCell"/>
</dbReference>
<dbReference type="GO" id="GO:0008270">
    <property type="term" value="F:zinc ion binding"/>
    <property type="evidence" value="ECO:0007669"/>
    <property type="project" value="UniProtKB-KW"/>
</dbReference>
<dbReference type="SUPFAM" id="SSF51045">
    <property type="entry name" value="WW domain"/>
    <property type="match status" value="1"/>
</dbReference>
<feature type="coiled-coil region" evidence="15">
    <location>
        <begin position="2536"/>
        <end position="2607"/>
    </location>
</feature>
<dbReference type="PROSITE" id="PS50135">
    <property type="entry name" value="ZF_ZZ_2"/>
    <property type="match status" value="1"/>
</dbReference>
<dbReference type="SUPFAM" id="SSF57850">
    <property type="entry name" value="RING/U-box"/>
    <property type="match status" value="1"/>
</dbReference>
<dbReference type="Pfam" id="PF09068">
    <property type="entry name" value="EF-hand_2"/>
    <property type="match status" value="1"/>
</dbReference>
<keyword evidence="5" id="KW-0479">Metal-binding</keyword>
<dbReference type="InterPro" id="IPR035436">
    <property type="entry name" value="Dystrophin/utrophin"/>
</dbReference>
<dbReference type="Proteomes" id="UP000694521">
    <property type="component" value="Unplaced"/>
</dbReference>
<comment type="function">
    <text evidence="13">May play a role in anchoring the cytoskeleton to the plasma membrane.</text>
</comment>
<evidence type="ECO:0000259" key="18">
    <source>
        <dbReference type="PROSITE" id="PS50021"/>
    </source>
</evidence>
<keyword evidence="10 13" id="KW-0472">Membrane</keyword>
<evidence type="ECO:0000256" key="2">
    <source>
        <dbReference type="ARBA" id="ARBA00004413"/>
    </source>
</evidence>
<dbReference type="Gene3D" id="1.20.58.60">
    <property type="match status" value="14"/>
</dbReference>
<dbReference type="PANTHER" id="PTHR12268:SF26">
    <property type="entry name" value="UTROPHIN"/>
    <property type="match status" value="1"/>
</dbReference>
<evidence type="ECO:0000256" key="15">
    <source>
        <dbReference type="SAM" id="Coils"/>
    </source>
</evidence>
<dbReference type="PROSITE" id="PS50021">
    <property type="entry name" value="CH"/>
    <property type="match status" value="2"/>
</dbReference>
<keyword evidence="13" id="KW-0770">Synapse</keyword>
<reference evidence="20" key="1">
    <citation type="submission" date="2025-08" db="UniProtKB">
        <authorList>
            <consortium name="Ensembl"/>
        </authorList>
    </citation>
    <scope>IDENTIFICATION</scope>
</reference>
<evidence type="ECO:0000256" key="14">
    <source>
        <dbReference type="PROSITE-ProRule" id="PRU00228"/>
    </source>
</evidence>
<evidence type="ECO:0000256" key="9">
    <source>
        <dbReference type="ARBA" id="ARBA00022837"/>
    </source>
</evidence>
<feature type="region of interest" description="Disordered" evidence="16">
    <location>
        <begin position="648"/>
        <end position="692"/>
    </location>
</feature>
<dbReference type="InterPro" id="IPR036872">
    <property type="entry name" value="CH_dom_sf"/>
</dbReference>
<dbReference type="SMART" id="SM00033">
    <property type="entry name" value="CH"/>
    <property type="match status" value="2"/>
</dbReference>
<comment type="subcellular location">
    <subcellularLocation>
        <location evidence="2">Cell membrane</location>
        <topology evidence="2">Peripheral membrane protein</topology>
        <orientation evidence="2">Cytoplasmic side</orientation>
    </subcellularLocation>
    <subcellularLocation>
        <location evidence="1 13">Cytoplasm</location>
        <location evidence="1 13">Cytoskeleton</location>
    </subcellularLocation>
</comment>
<dbReference type="InterPro" id="IPR015153">
    <property type="entry name" value="EF-hand_dom_typ1"/>
</dbReference>
<reference evidence="20" key="2">
    <citation type="submission" date="2025-09" db="UniProtKB">
        <authorList>
            <consortium name="Ensembl"/>
        </authorList>
    </citation>
    <scope>IDENTIFICATION</scope>
</reference>
<organism evidence="20 21">
    <name type="scientific">Anser cygnoides</name>
    <name type="common">Swan goose</name>
    <dbReference type="NCBI Taxonomy" id="8845"/>
    <lineage>
        <taxon>Eukaryota</taxon>
        <taxon>Metazoa</taxon>
        <taxon>Chordata</taxon>
        <taxon>Craniata</taxon>
        <taxon>Vertebrata</taxon>
        <taxon>Euteleostomi</taxon>
        <taxon>Archelosauria</taxon>
        <taxon>Archosauria</taxon>
        <taxon>Dinosauria</taxon>
        <taxon>Saurischia</taxon>
        <taxon>Theropoda</taxon>
        <taxon>Coelurosauria</taxon>
        <taxon>Aves</taxon>
        <taxon>Neognathae</taxon>
        <taxon>Galloanserae</taxon>
        <taxon>Anseriformes</taxon>
        <taxon>Anatidae</taxon>
        <taxon>Anserinae</taxon>
        <taxon>Anser</taxon>
    </lineage>
</organism>
<accession>A0A8B9ELY3</accession>
<dbReference type="GO" id="GO:0003779">
    <property type="term" value="F:actin binding"/>
    <property type="evidence" value="ECO:0007669"/>
    <property type="project" value="UniProtKB-KW"/>
</dbReference>
<feature type="coiled-coil region" evidence="15">
    <location>
        <begin position="1576"/>
        <end position="1603"/>
    </location>
</feature>
<feature type="coiled-coil region" evidence="15">
    <location>
        <begin position="1112"/>
        <end position="1187"/>
    </location>
</feature>
<dbReference type="InterPro" id="IPR036020">
    <property type="entry name" value="WW_dom_sf"/>
</dbReference>
<dbReference type="InterPro" id="IPR018159">
    <property type="entry name" value="Spectrin/alpha-actinin"/>
</dbReference>
<dbReference type="GO" id="GO:0099536">
    <property type="term" value="P:synaptic signaling"/>
    <property type="evidence" value="ECO:0007669"/>
    <property type="project" value="TreeGrafter"/>
</dbReference>
<dbReference type="GO" id="GO:0120025">
    <property type="term" value="C:plasma membrane bounded cell projection"/>
    <property type="evidence" value="ECO:0007669"/>
    <property type="project" value="UniProtKB-ARBA"/>
</dbReference>
<dbReference type="InterPro" id="IPR001202">
    <property type="entry name" value="WW_dom"/>
</dbReference>
<evidence type="ECO:0000313" key="20">
    <source>
        <dbReference type="Ensembl" id="ENSACDP00005022497.1"/>
    </source>
</evidence>
<dbReference type="Pfam" id="PF00307">
    <property type="entry name" value="CH"/>
    <property type="match status" value="2"/>
</dbReference>
<evidence type="ECO:0000256" key="1">
    <source>
        <dbReference type="ARBA" id="ARBA00004245"/>
    </source>
</evidence>
<evidence type="ECO:0000256" key="16">
    <source>
        <dbReference type="SAM" id="MobiDB-lite"/>
    </source>
</evidence>
<dbReference type="PROSITE" id="PS00019">
    <property type="entry name" value="ACTININ_1"/>
    <property type="match status" value="1"/>
</dbReference>
<dbReference type="Gene3D" id="1.10.238.10">
    <property type="entry name" value="EF-hand"/>
    <property type="match status" value="2"/>
</dbReference>
<dbReference type="SUPFAM" id="SSF47576">
    <property type="entry name" value="Calponin-homology domain, CH-domain"/>
    <property type="match status" value="1"/>
</dbReference>
<dbReference type="InterPro" id="IPR011992">
    <property type="entry name" value="EF-hand-dom_pair"/>
</dbReference>
<dbReference type="InterPro" id="IPR000433">
    <property type="entry name" value="Znf_ZZ"/>
</dbReference>
<dbReference type="CDD" id="cd16247">
    <property type="entry name" value="EFh_UTRO"/>
    <property type="match status" value="1"/>
</dbReference>
<feature type="domain" description="Calponin-homology (CH)" evidence="18">
    <location>
        <begin position="152"/>
        <end position="257"/>
    </location>
</feature>
<feature type="domain" description="Calponin-homology (CH)" evidence="18">
    <location>
        <begin position="33"/>
        <end position="137"/>
    </location>
</feature>
<protein>
    <submittedName>
        <fullName evidence="20">Utrophin</fullName>
    </submittedName>
</protein>
<evidence type="ECO:0000256" key="10">
    <source>
        <dbReference type="ARBA" id="ARBA00023136"/>
    </source>
</evidence>
<keyword evidence="8" id="KW-0862">Zinc</keyword>
<keyword evidence="21" id="KW-1185">Reference proteome</keyword>
<dbReference type="CDD" id="cd21234">
    <property type="entry name" value="CH_UTRN_rpt2"/>
    <property type="match status" value="1"/>
</dbReference>
<evidence type="ECO:0000256" key="7">
    <source>
        <dbReference type="ARBA" id="ARBA00022771"/>
    </source>
</evidence>
<keyword evidence="9" id="KW-0106">Calcium</keyword>
<keyword evidence="3 13" id="KW-1003">Cell membrane</keyword>
<keyword evidence="4 13" id="KW-0963">Cytoplasm</keyword>
<keyword evidence="13" id="KW-0628">Postsynaptic cell membrane</keyword>
<dbReference type="Gene3D" id="2.20.70.10">
    <property type="match status" value="1"/>
</dbReference>
<dbReference type="InterPro" id="IPR001715">
    <property type="entry name" value="CH_dom"/>
</dbReference>
<feature type="domain" description="WW" evidence="17">
    <location>
        <begin position="2797"/>
        <end position="2830"/>
    </location>
</feature>
<dbReference type="CDD" id="cd02334">
    <property type="entry name" value="ZZ_dystrophin"/>
    <property type="match status" value="1"/>
</dbReference>
<dbReference type="InterPro" id="IPR002017">
    <property type="entry name" value="Spectrin_repeat"/>
</dbReference>
<dbReference type="SMART" id="SM00291">
    <property type="entry name" value="ZnF_ZZ"/>
    <property type="match status" value="1"/>
</dbReference>
<dbReference type="Gene3D" id="1.10.418.10">
    <property type="entry name" value="Calponin-like domain"/>
    <property type="match status" value="2"/>
</dbReference>
<dbReference type="GO" id="GO:0005737">
    <property type="term" value="C:cytoplasm"/>
    <property type="evidence" value="ECO:0007669"/>
    <property type="project" value="UniProtKB-ARBA"/>
</dbReference>
<evidence type="ECO:0000256" key="11">
    <source>
        <dbReference type="ARBA" id="ARBA00023203"/>
    </source>
</evidence>
<feature type="coiled-coil region" evidence="15">
    <location>
        <begin position="448"/>
        <end position="478"/>
    </location>
</feature>
<proteinExistence type="predicted"/>
<evidence type="ECO:0000256" key="12">
    <source>
        <dbReference type="ARBA" id="ARBA00023212"/>
    </source>
</evidence>
<name>A0A8B9ELY3_ANSCY</name>
<evidence type="ECO:0000256" key="6">
    <source>
        <dbReference type="ARBA" id="ARBA00022737"/>
    </source>
</evidence>
<evidence type="ECO:0000313" key="21">
    <source>
        <dbReference type="Proteomes" id="UP000694521"/>
    </source>
</evidence>
<dbReference type="SUPFAM" id="SSF47473">
    <property type="entry name" value="EF-hand"/>
    <property type="match status" value="2"/>
</dbReference>
<dbReference type="InterPro" id="IPR043145">
    <property type="entry name" value="Znf_ZZ_sf"/>
</dbReference>
<dbReference type="Ensembl" id="ENSACDT00005026924.1">
    <property type="protein sequence ID" value="ENSACDP00005022497.1"/>
    <property type="gene ID" value="ENSACDG00005014555.1"/>
</dbReference>
<keyword evidence="11 13" id="KW-0009">Actin-binding</keyword>
<feature type="domain" description="ZZ-type" evidence="19">
    <location>
        <begin position="3050"/>
        <end position="3106"/>
    </location>
</feature>
<feature type="coiled-coil region" evidence="15">
    <location>
        <begin position="3238"/>
        <end position="3265"/>
    </location>
</feature>
<dbReference type="GO" id="GO:0005856">
    <property type="term" value="C:cytoskeleton"/>
    <property type="evidence" value="ECO:0007669"/>
    <property type="project" value="UniProtKB-SubCell"/>
</dbReference>
<sequence>MPWLGSTAWVWRLKRMHFHSWFSYFLSPDEHNDVQKKTFTKWINARFSKSGTPPVKDMFTDLKDGRKLLDLLEGLTGKPLPKERGSTRVHALNNVNRVLQVLHQNNVELVNIGGTDIVDGNHKLTLGLLWSIILHWQVKDVMKNIMSDLQQTNSEKILLSWVRQSSRPYSQVNVLNFTTSWADGLAFNAVIHRHRPELFSWDEVIKMSPVERLEHAFSIAKNHLEIEKLLDPEDVAVQLPDKKSIIMYLTSLFEVLPKQVTMEDIREVETLPRRYKQECEDGEFHMQQVSLEEEQGSSRAETPSTVTEVDMDLDSYQVALEEVLTWLLSAEDAFREQEEISGDVEEVKEQFATHEAFMMELTAHQSNVGSVLQAGNQLVAQGNLSSEEEFEIQEQMLLLNSRWEELRVDSMDRQSRLHDMLMELQKKQLQQLSDWLTITEERIQKMESQLLAEDIESLQKQLEEHKSLQSDLETEQVKVNSLTHMVVIVDESSGESATAILEEQLQRLGERWTAVCRWTEERRVKLQEIQLLWQELLEEQCLLKAWLTEKEEALSKVQTSNFKDQTDLSVNVRKLAILKEDMGMKRQTLDQLNELGQDVAQILGNSRASDKIEHDQEELTQRWDSLVQKLEDYSNQVTQAVGSVGMSQISQKTPAETMSMKDPVVVRQSRQESPPPPPPKKRQIPGDSEAKKKFDAESAELLNWISKSKTAIQATDIKEYKKMRETSNLKEKLKVIEKERAEKSQKLDELRRSGHVLLDQMGKEGLPAADLKNVMEKILSGWKEVVQHLEELARKIKYQEDINAYFKEMNELEKTVVEKDGWLKNNASSASQPSAVLKDLCQRELTHLVSLSPRLEHLKATCKVLTSQPMPPNFIKESLNGFLDHFKLTRQKLEERHQELKKETESQPSQDYVDSLQRLKDVLSEVECKQQAIAGGLSDPSKVEKALQQTKTVCETLEAQKPRVDKLSEETKALEKQASDITKVYTQEFRHVQGHWDKLKLKTSKDVKLLEEITSKLRIFEANAKVIQKWMDSVKDFLLTEKTAQGDSEGLQRQLDQYTVFVNEMEKIEPSLKEMKEVESTLSRQPIAGINTWAKSRLVDCQTQWEKLSKQIISQKNRLSESQEKAVNLKKDLAEMQEWMTQAEEEYLEKDFEYKSPEELENAVEEMKRAKEDVLQKEVRVKILKDNIKLLAAKVPSGGQELATELNVVLENYQLLCNRIRGKCHTLEEVWSCWIELLQYLDLETAWLNTLEERVQMAENLSDKFDVVNDALESLESVLRHPADNRTQIRELGQTLIDGGILDDIISEKLEAFNARYEELSHLAVSRQIALEQQLQTMRETDHMLQVLQENLTELDRQLTSYLTDRIDAFQMPQEAQKIQAEIAAHESTLEELKKSARTFPPASPECRSPRGGTQLDALQRKLREVSTKYQLFQKPANFEQRMLDCERVLDGVKAELHVLDVKDTDPDVIQAHLDRCMKLYKTLSEVKLEVETVIKTGRQIVQKQQTDNPKGMDEQLTALKFLYNDLGAQVTEGKQDLERASQLARKMRKEASSLSEWLATTEAELVQKSTSESLLSDLDSEIAWAKNVLRELERRKADLKSITESCTALQALVEGSETSLEEKLCVLNAGWSRVRTWTEDWCDTLLNHQSQLEIFDENVAHISTWLYQAEALLDEIEKKSASKKEETVKRLTSELDDVSLRVDHVRDQAIILMNGRGVSCRELVEPKLAELNRNFEKVSQHIKSAKMLVGQERLPVTSEPHEVRVAFPDLEKFESDLQNMLKVVEKHQELSEGDEKLDQERAHIEEVLQRGGQLLQQPMEDSKREKIRMQLLLLQTKYNNVQAITVQQRLKGHFATGVRTLPFSAEYLVEINKVLLAMADVELLLNAPELNTGVYEDFSTQEDALKNVKDTLDKLGDQIAVIHEKQPDVILEASGPEAIQIGDALTQLNAEWDRINRMYNDRKCCFDRAIEAWRQFHCDLNDLSQWITEAEGLLADAHGPDGSLDLQTAGLHQQELEEGVSSHQTSVSALNRTGEGIIQKLSATDGSFLQEKLAGLNRRWKAITAEVMDRQQRLKGENQQLIDYRKKLDELRCWLENAENALDTRFTFNHEENLREIQVLNEEMEVQGDKLEWLNRTEPEVILDKNVSLQEKNKLSDSLNYKKKILKLYLWPLFFSLTKTPNSVSDVQKVVLLSSSMEIPVQTQQGLELSAPADLDKTTTELADWLVLIDQMLKSNIVTVGNAEEISRTIARMKITKADLDQRHPQLDSVFTLAQNLKNKTSSSDIRTVITEKLEKVKNQWDNTQHGVEVRQQQLKYMLTDSIQWDERRKEMEHLMEQCEVRLRMLMQAPKEVLAKQIADNKLLVQDLHRGDITVAAFNDLSNKLLREYRDDDTRRVKETTDQMNNCWVNLNQRAVDRQNFLETELKMVQASHKDLESLLKWLQEAETTVNVLADASQRENTAQDSACVKELRKQMQDIQAEIDAHNDIFKSIDGNRQKMVKALGNSEEAALLQHRLDDMNHRWNDLKAKSANIRAHLEASAEKWNRLLTSLEELIKWLNTKDEELKKQMPIGGDVPTLQQQYDHCKALRRELKDKEQTILNAVDQARIFLADQPIEGPEEPRRSLHSKTELTPEEKAMRIAKAMRKQSSEVKEKWENLNASATIWQKQVDKALEKLKDLQCAMDDLDADLKEAENVRNGWKPVGDLLIDSLPDHIEKTTAFREEIAPINLKVKTVNDLSSQLSPLDLYPSLKMSRQLDDLNMRWKLLQVSVEDRLKQLQEAHRDFGPASQHFLSTSVQFPWQRSVSHNKVPYYINHETQTTCWDHPKMTDLFQSLADLNNVRFSAYRTAIKIRRLQKALCLDLLDLNTTSEVFKQHKLGQNDQLIGVQEVISCLTTIYSGLEEKHKDMVNVPLCVDMCLNWLLNVYDSGRTGKIRVQSLKIGLMSLSKGLLEEKYRYLFNEVAGPTEMCDQRQLGLLLHDAIQIPRQLGEVAAFGGSNIEPSVRSCFQQNHNKPEITVKQFIDWMRLEPQSMVWLPVLHRVAAAETAKHQAKCNICKECPIVGFRYRSLKHFNYDVCQSCFFSGRTAKGHKLHYPMVEYCIPTTSGEDVRDFTKVLKNKFRSKKYFAKHPRLGYLPVQTVLEGDNLETPITLISMWPEQYDPSQSPQLFHDDTHSRIEQYATRLAQMERTNGSFLTDSSSNTGSVEDEHALIQQYCQTLGGESPVSQPQSPAQILKSVEKEERGELERIIADLEEEQRCYNLQIEYEQLKEQHLRRGINPLASPPDSVVSPQHASEDAELIAEAKLLRQHKGRLEARMQILEDHNKQLESQLHRLRQLLEQPESDSRVNGTSPCASPQHLALGYPLAQETSSQFHQTGEYDLLVPPHDTNTDLTDVMEQINSTFPACFIPMVPTKKKSSL</sequence>
<evidence type="ECO:0000259" key="17">
    <source>
        <dbReference type="PROSITE" id="PS50020"/>
    </source>
</evidence>
<feature type="coiled-coil region" evidence="15">
    <location>
        <begin position="726"/>
        <end position="753"/>
    </location>
</feature>
<dbReference type="PROSITE" id="PS00020">
    <property type="entry name" value="ACTININ_2"/>
    <property type="match status" value="1"/>
</dbReference>
<dbReference type="Gene3D" id="3.30.60.90">
    <property type="match status" value="1"/>
</dbReference>
<evidence type="ECO:0000256" key="3">
    <source>
        <dbReference type="ARBA" id="ARBA00022475"/>
    </source>
</evidence>
<evidence type="ECO:0000256" key="8">
    <source>
        <dbReference type="ARBA" id="ARBA00022833"/>
    </source>
</evidence>
<feature type="coiled-coil region" evidence="15">
    <location>
        <begin position="2664"/>
        <end position="2698"/>
    </location>
</feature>
<evidence type="ECO:0000256" key="4">
    <source>
        <dbReference type="ARBA" id="ARBA00022490"/>
    </source>
</evidence>
<dbReference type="PANTHER" id="PTHR12268">
    <property type="entry name" value="E3 UBIQUITIN-PROTEIN LIGASE KCMF1"/>
    <property type="match status" value="1"/>
</dbReference>
<dbReference type="Pfam" id="PF00435">
    <property type="entry name" value="Spectrin"/>
    <property type="match status" value="10"/>
</dbReference>
<dbReference type="PIRSF" id="PIRSF002341">
    <property type="entry name" value="Dystrophin/utrophin"/>
    <property type="match status" value="1"/>
</dbReference>
<dbReference type="PROSITE" id="PS01357">
    <property type="entry name" value="ZF_ZZ_1"/>
    <property type="match status" value="1"/>
</dbReference>
<evidence type="ECO:0000256" key="13">
    <source>
        <dbReference type="PIRNR" id="PIRNR002341"/>
    </source>
</evidence>
<keyword evidence="7 14" id="KW-0863">Zinc-finger</keyword>
<feature type="coiled-coil region" evidence="15">
    <location>
        <begin position="1667"/>
        <end position="1791"/>
    </location>
</feature>
<keyword evidence="6" id="KW-0677">Repeat</keyword>
<dbReference type="SMART" id="SM00456">
    <property type="entry name" value="WW"/>
    <property type="match status" value="1"/>
</dbReference>
<dbReference type="CDD" id="cd00176">
    <property type="entry name" value="SPEC"/>
    <property type="match status" value="11"/>
</dbReference>
<keyword evidence="12 13" id="KW-0206">Cytoskeleton</keyword>
<dbReference type="SUPFAM" id="SSF46966">
    <property type="entry name" value="Spectrin repeat"/>
    <property type="match status" value="15"/>
</dbReference>
<dbReference type="CDD" id="cd21232">
    <property type="entry name" value="CH_UTRN_rpt1"/>
    <property type="match status" value="1"/>
</dbReference>
<evidence type="ECO:0000256" key="5">
    <source>
        <dbReference type="ARBA" id="ARBA00022723"/>
    </source>
</evidence>
<dbReference type="InterPro" id="IPR050774">
    <property type="entry name" value="KCMF1/Dystrophin"/>
</dbReference>
<feature type="coiled-coil region" evidence="15">
    <location>
        <begin position="3313"/>
        <end position="3347"/>
    </location>
</feature>
<feature type="coiled-coil region" evidence="15">
    <location>
        <begin position="1331"/>
        <end position="1396"/>
    </location>
</feature>
<keyword evidence="15" id="KW-0175">Coiled coil</keyword>
<dbReference type="CDD" id="cd00201">
    <property type="entry name" value="WW"/>
    <property type="match status" value="1"/>
</dbReference>
<dbReference type="Pfam" id="PF09069">
    <property type="entry name" value="EF-hand_3"/>
    <property type="match status" value="1"/>
</dbReference>
<dbReference type="Pfam" id="PF00569">
    <property type="entry name" value="ZZ"/>
    <property type="match status" value="1"/>
</dbReference>
<dbReference type="PROSITE" id="PS50020">
    <property type="entry name" value="WW_DOMAIN_2"/>
    <property type="match status" value="1"/>
</dbReference>
<dbReference type="InterPro" id="IPR015154">
    <property type="entry name" value="EF-hand_dom_typ2"/>
</dbReference>
<dbReference type="PROSITE" id="PS01159">
    <property type="entry name" value="WW_DOMAIN_1"/>
    <property type="match status" value="1"/>
</dbReference>
<evidence type="ECO:0000259" key="19">
    <source>
        <dbReference type="PROSITE" id="PS50135"/>
    </source>
</evidence>